<dbReference type="CDD" id="cd03429">
    <property type="entry name" value="NUDIX_NADH_pyrophosphatase_Nudt13"/>
    <property type="match status" value="1"/>
</dbReference>
<dbReference type="GO" id="GO:0019677">
    <property type="term" value="P:NAD+ catabolic process"/>
    <property type="evidence" value="ECO:0007669"/>
    <property type="project" value="TreeGrafter"/>
</dbReference>
<keyword evidence="4" id="KW-0378">Hydrolase</keyword>
<name>A0A1G7V8W8_9PROT</name>
<keyword evidence="5" id="KW-0460">Magnesium</keyword>
<dbReference type="GO" id="GO:0006742">
    <property type="term" value="P:NADP+ catabolic process"/>
    <property type="evidence" value="ECO:0007669"/>
    <property type="project" value="TreeGrafter"/>
</dbReference>
<dbReference type="GO" id="GO:0046872">
    <property type="term" value="F:metal ion binding"/>
    <property type="evidence" value="ECO:0007669"/>
    <property type="project" value="UniProtKB-KW"/>
</dbReference>
<dbReference type="Pfam" id="PF00293">
    <property type="entry name" value="NUDIX"/>
    <property type="match status" value="1"/>
</dbReference>
<keyword evidence="9" id="KW-1185">Reference proteome</keyword>
<evidence type="ECO:0000256" key="4">
    <source>
        <dbReference type="ARBA" id="ARBA00022801"/>
    </source>
</evidence>
<dbReference type="PANTHER" id="PTHR42904:SF8">
    <property type="entry name" value="NAD(+) DIPHOSPHATASE"/>
    <property type="match status" value="1"/>
</dbReference>
<dbReference type="Gene3D" id="3.90.79.10">
    <property type="entry name" value="Nucleoside Triphosphate Pyrophosphohydrolase"/>
    <property type="match status" value="1"/>
</dbReference>
<dbReference type="OrthoDB" id="9791656at2"/>
<dbReference type="InterPro" id="IPR049734">
    <property type="entry name" value="NudC-like_C"/>
</dbReference>
<dbReference type="InterPro" id="IPR000086">
    <property type="entry name" value="NUDIX_hydrolase_dom"/>
</dbReference>
<dbReference type="InterPro" id="IPR015376">
    <property type="entry name" value="Znr_NADH_PPase"/>
</dbReference>
<dbReference type="Pfam" id="PF09297">
    <property type="entry name" value="Zn_ribbon_NUD"/>
    <property type="match status" value="1"/>
</dbReference>
<dbReference type="AlphaFoldDB" id="A0A1G7V8W8"/>
<organism evidence="8 9">
    <name type="scientific">Limimonas halophila</name>
    <dbReference type="NCBI Taxonomy" id="1082479"/>
    <lineage>
        <taxon>Bacteria</taxon>
        <taxon>Pseudomonadati</taxon>
        <taxon>Pseudomonadota</taxon>
        <taxon>Alphaproteobacteria</taxon>
        <taxon>Rhodospirillales</taxon>
        <taxon>Rhodovibrionaceae</taxon>
        <taxon>Limimonas</taxon>
    </lineage>
</organism>
<comment type="cofactor">
    <cofactor evidence="1">
        <name>Mg(2+)</name>
        <dbReference type="ChEBI" id="CHEBI:18420"/>
    </cofactor>
</comment>
<evidence type="ECO:0000313" key="9">
    <source>
        <dbReference type="Proteomes" id="UP000199415"/>
    </source>
</evidence>
<dbReference type="STRING" id="1082479.SAMN05216241_1249"/>
<dbReference type="EMBL" id="FNCE01000024">
    <property type="protein sequence ID" value="SDG56325.1"/>
    <property type="molecule type" value="Genomic_DNA"/>
</dbReference>
<evidence type="ECO:0000259" key="7">
    <source>
        <dbReference type="PROSITE" id="PS51462"/>
    </source>
</evidence>
<dbReference type="SUPFAM" id="SSF55811">
    <property type="entry name" value="Nudix"/>
    <property type="match status" value="1"/>
</dbReference>
<proteinExistence type="predicted"/>
<evidence type="ECO:0000256" key="5">
    <source>
        <dbReference type="ARBA" id="ARBA00022842"/>
    </source>
</evidence>
<sequence length="311" mass="34171">MVGDPIPYTGCPLDRAGDRRTQPAWLAARLTDPATAFVAVWRDSSHVTDTGEPRPVRLQGEAASLALELAEEVVFLGLETDSEEGEHAVFALDLSGLADTEVLDAVGNQGTFQDLRRIGPQLDRADGALLAYARAVLRWHRGHRFCGRCGAPTAAKDGGHVRICTRADCGVSHHPRTDPAVIMLVHDGREHCVLGRQPRHPAGMHTVLAGFVEPGESLEEAVAREVAEEIGLTVEPPRYMGSQPWPFPAQLMVGFHVQAPYAPLSVHPDELERARWYHRDELLRAPNDETFHLPRRDSIARRLIDAWLAGA</sequence>
<dbReference type="InterPro" id="IPR050241">
    <property type="entry name" value="NAD-cap_RNA_hydrolase_NudC"/>
</dbReference>
<feature type="domain" description="Nudix hydrolase" evidence="7">
    <location>
        <begin position="175"/>
        <end position="299"/>
    </location>
</feature>
<dbReference type="InterPro" id="IPR015797">
    <property type="entry name" value="NUDIX_hydrolase-like_dom_sf"/>
</dbReference>
<evidence type="ECO:0000256" key="2">
    <source>
        <dbReference type="ARBA" id="ARBA00012381"/>
    </source>
</evidence>
<dbReference type="EC" id="3.6.1.22" evidence="2"/>
<dbReference type="NCBIfam" id="NF001299">
    <property type="entry name" value="PRK00241.1"/>
    <property type="match status" value="1"/>
</dbReference>
<dbReference type="InterPro" id="IPR020084">
    <property type="entry name" value="NUDIX_hydrolase_CS"/>
</dbReference>
<evidence type="ECO:0000313" key="8">
    <source>
        <dbReference type="EMBL" id="SDG56325.1"/>
    </source>
</evidence>
<dbReference type="Gene3D" id="3.90.79.20">
    <property type="match status" value="1"/>
</dbReference>
<reference evidence="8 9" key="1">
    <citation type="submission" date="2016-10" db="EMBL/GenBank/DDBJ databases">
        <authorList>
            <person name="de Groot N.N."/>
        </authorList>
    </citation>
    <scope>NUCLEOTIDE SEQUENCE [LARGE SCALE GENOMIC DNA]</scope>
    <source>
        <strain evidence="8 9">DSM 25584</strain>
    </source>
</reference>
<dbReference type="RefSeq" id="WP_090022645.1">
    <property type="nucleotide sequence ID" value="NZ_FNCE01000024.1"/>
</dbReference>
<dbReference type="GO" id="GO:0005829">
    <property type="term" value="C:cytosol"/>
    <property type="evidence" value="ECO:0007669"/>
    <property type="project" value="TreeGrafter"/>
</dbReference>
<dbReference type="PANTHER" id="PTHR42904">
    <property type="entry name" value="NUDIX HYDROLASE, NUDC SUBFAMILY"/>
    <property type="match status" value="1"/>
</dbReference>
<gene>
    <name evidence="8" type="ORF">SAMN05216241_1249</name>
</gene>
<evidence type="ECO:0000256" key="1">
    <source>
        <dbReference type="ARBA" id="ARBA00001946"/>
    </source>
</evidence>
<dbReference type="GO" id="GO:0035529">
    <property type="term" value="F:NADH pyrophosphatase activity"/>
    <property type="evidence" value="ECO:0007669"/>
    <property type="project" value="TreeGrafter"/>
</dbReference>
<evidence type="ECO:0000256" key="3">
    <source>
        <dbReference type="ARBA" id="ARBA00022723"/>
    </source>
</evidence>
<dbReference type="PROSITE" id="PS00893">
    <property type="entry name" value="NUDIX_BOX"/>
    <property type="match status" value="1"/>
</dbReference>
<dbReference type="PROSITE" id="PS51462">
    <property type="entry name" value="NUDIX"/>
    <property type="match status" value="1"/>
</dbReference>
<evidence type="ECO:0000256" key="6">
    <source>
        <dbReference type="ARBA" id="ARBA00023027"/>
    </source>
</evidence>
<keyword evidence="6" id="KW-0520">NAD</keyword>
<accession>A0A1G7V8W8</accession>
<keyword evidence="3" id="KW-0479">Metal-binding</keyword>
<dbReference type="InterPro" id="IPR015375">
    <property type="entry name" value="NADH_PPase-like_N"/>
</dbReference>
<protein>
    <recommendedName>
        <fullName evidence="2">NAD(+) diphosphatase</fullName>
        <ecNumber evidence="2">3.6.1.22</ecNumber>
    </recommendedName>
</protein>
<dbReference type="Proteomes" id="UP000199415">
    <property type="component" value="Unassembled WGS sequence"/>
</dbReference>
<dbReference type="Pfam" id="PF09296">
    <property type="entry name" value="NUDIX-like"/>
    <property type="match status" value="1"/>
</dbReference>